<dbReference type="InterPro" id="IPR011990">
    <property type="entry name" value="TPR-like_helical_dom_sf"/>
</dbReference>
<dbReference type="EMBL" id="LNZH02000175">
    <property type="protein sequence ID" value="OCB88632.1"/>
    <property type="molecule type" value="Genomic_DNA"/>
</dbReference>
<sequence>MSESSSEDTSSEYSSSECSDSSDEYADRPLRPPLVYRYCRTPDCKRVIGVWLLYEEVNDRYSCDNGWAIPETPLPAPYEIREIEGKGRGMIATRDIKVKELIIRERPVLMTPAKTYYTRSSLKSRWLEIDKKLLQFLYWLEQEDREKVVQLHNCKPPEECGPLAGIVRTNALAASFSGSEVCEYYSSICLNMCLINHSCAPNAYYSFEEKDVTFSVMAQKDIAAGEEITISYIDGFMPRAARQAELKLKYCFTCACSLCSKPDAESAASDERRKFISKTTDSLYSGEMWKSWVACPRNRKNAQTKRDVETVEALLHALEIENEVKGRTMALRHCIAIYGATAHMKNFKKWARRLLKYETDDKSQVEGWIKNPRSFPKWNMLYSNVTEEVPITVVSPEAFLRMMACM</sequence>
<dbReference type="OrthoDB" id="265717at2759"/>
<evidence type="ECO:0000259" key="2">
    <source>
        <dbReference type="PROSITE" id="PS50280"/>
    </source>
</evidence>
<dbReference type="InterPro" id="IPR046341">
    <property type="entry name" value="SET_dom_sf"/>
</dbReference>
<evidence type="ECO:0000256" key="1">
    <source>
        <dbReference type="SAM" id="MobiDB-lite"/>
    </source>
</evidence>
<gene>
    <name evidence="3" type="ORF">A7U60_g4230</name>
</gene>
<dbReference type="InterPro" id="IPR053185">
    <property type="entry name" value="SET_domain_protein"/>
</dbReference>
<feature type="domain" description="SET" evidence="2">
    <location>
        <begin position="76"/>
        <end position="233"/>
    </location>
</feature>
<dbReference type="PANTHER" id="PTHR47332">
    <property type="entry name" value="SET DOMAIN-CONTAINING PROTEIN 5"/>
    <property type="match status" value="1"/>
</dbReference>
<dbReference type="Gene3D" id="1.25.40.10">
    <property type="entry name" value="Tetratricopeptide repeat domain"/>
    <property type="match status" value="1"/>
</dbReference>
<dbReference type="SUPFAM" id="SSF82199">
    <property type="entry name" value="SET domain"/>
    <property type="match status" value="1"/>
</dbReference>
<proteinExistence type="predicted"/>
<name>A0A9Q5HZ09_SANBA</name>
<comment type="caution">
    <text evidence="3">The sequence shown here is derived from an EMBL/GenBank/DDBJ whole genome shotgun (WGS) entry which is preliminary data.</text>
</comment>
<dbReference type="InterPro" id="IPR001214">
    <property type="entry name" value="SET_dom"/>
</dbReference>
<dbReference type="PROSITE" id="PS50280">
    <property type="entry name" value="SET"/>
    <property type="match status" value="1"/>
</dbReference>
<feature type="compositionally biased region" description="Acidic residues" evidence="1">
    <location>
        <begin position="1"/>
        <end position="10"/>
    </location>
</feature>
<keyword evidence="4" id="KW-1185">Reference proteome</keyword>
<dbReference type="Gene3D" id="2.170.270.10">
    <property type="entry name" value="SET domain"/>
    <property type="match status" value="1"/>
</dbReference>
<dbReference type="CDD" id="cd20071">
    <property type="entry name" value="SET_SMYD"/>
    <property type="match status" value="1"/>
</dbReference>
<reference evidence="3" key="1">
    <citation type="submission" date="2016-06" db="EMBL/GenBank/DDBJ databases">
        <title>Draft Genome sequence of the fungus Inonotus baumii.</title>
        <authorList>
            <person name="Zhu H."/>
            <person name="Lin W."/>
        </authorList>
    </citation>
    <scope>NUCLEOTIDE SEQUENCE</scope>
    <source>
        <strain evidence="3">821</strain>
    </source>
</reference>
<dbReference type="SMART" id="SM00317">
    <property type="entry name" value="SET"/>
    <property type="match status" value="1"/>
</dbReference>
<evidence type="ECO:0000313" key="3">
    <source>
        <dbReference type="EMBL" id="OCB88632.1"/>
    </source>
</evidence>
<accession>A0A9Q5HZ09</accession>
<dbReference type="PANTHER" id="PTHR47332:SF4">
    <property type="entry name" value="SET DOMAIN-CONTAINING PROTEIN 5"/>
    <property type="match status" value="1"/>
</dbReference>
<evidence type="ECO:0000313" key="4">
    <source>
        <dbReference type="Proteomes" id="UP000757232"/>
    </source>
</evidence>
<protein>
    <submittedName>
        <fullName evidence="3">SET domain-containing protein</fullName>
    </submittedName>
</protein>
<dbReference type="AlphaFoldDB" id="A0A9Q5HZ09"/>
<feature type="region of interest" description="Disordered" evidence="1">
    <location>
        <begin position="1"/>
        <end position="25"/>
    </location>
</feature>
<dbReference type="Pfam" id="PF00856">
    <property type="entry name" value="SET"/>
    <property type="match status" value="1"/>
</dbReference>
<dbReference type="Proteomes" id="UP000757232">
    <property type="component" value="Unassembled WGS sequence"/>
</dbReference>
<organism evidence="3 4">
    <name type="scientific">Sanghuangporus baumii</name>
    <name type="common">Phellinus baumii</name>
    <dbReference type="NCBI Taxonomy" id="108892"/>
    <lineage>
        <taxon>Eukaryota</taxon>
        <taxon>Fungi</taxon>
        <taxon>Dikarya</taxon>
        <taxon>Basidiomycota</taxon>
        <taxon>Agaricomycotina</taxon>
        <taxon>Agaricomycetes</taxon>
        <taxon>Hymenochaetales</taxon>
        <taxon>Hymenochaetaceae</taxon>
        <taxon>Sanghuangporus</taxon>
    </lineage>
</organism>